<dbReference type="InterPro" id="IPR029068">
    <property type="entry name" value="Glyas_Bleomycin-R_OHBP_Dase"/>
</dbReference>
<organism evidence="3 4">
    <name type="scientific">Cytobacillus dafuensis</name>
    <name type="common">Bacillus dafuensis</name>
    <dbReference type="NCBI Taxonomy" id="1742359"/>
    <lineage>
        <taxon>Bacteria</taxon>
        <taxon>Bacillati</taxon>
        <taxon>Bacillota</taxon>
        <taxon>Bacilli</taxon>
        <taxon>Bacillales</taxon>
        <taxon>Bacillaceae</taxon>
        <taxon>Cytobacillus</taxon>
    </lineage>
</organism>
<dbReference type="InterPro" id="IPR004360">
    <property type="entry name" value="Glyas_Fos-R_dOase_dom"/>
</dbReference>
<dbReference type="Gene3D" id="3.10.180.10">
    <property type="entry name" value="2,3-Dihydroxybiphenyl 1,2-Dioxygenase, domain 1"/>
    <property type="match status" value="1"/>
</dbReference>
<sequence length="164" mass="18895">MTKSDNTITLKSTFLILHFFDLLLIFIPFTESSIILGRSINLIKIGAIFVPVRNVETAIEWYKEKLGLNHVGTWPGNTGADFYFTVEKQYLSLVKVEEKQEIEFAINAKHYNAYYNFTTTDIEAYHQHLQLKGVEVTEIKDHGPVMCFDFYDLDGNMFGVIVDK</sequence>
<dbReference type="KEGG" id="bda:FSZ17_22720"/>
<dbReference type="PROSITE" id="PS51819">
    <property type="entry name" value="VOC"/>
    <property type="match status" value="1"/>
</dbReference>
<keyword evidence="1" id="KW-0812">Transmembrane</keyword>
<reference evidence="4" key="1">
    <citation type="submission" date="2019-08" db="EMBL/GenBank/DDBJ databases">
        <authorList>
            <person name="Zheng X."/>
        </authorList>
    </citation>
    <scope>NUCLEOTIDE SEQUENCE [LARGE SCALE GENOMIC DNA]</scope>
    <source>
        <strain evidence="4">FJAT-25496</strain>
    </source>
</reference>
<dbReference type="OrthoDB" id="2184229at2"/>
<gene>
    <name evidence="3" type="ORF">FSZ17_22720</name>
</gene>
<protein>
    <submittedName>
        <fullName evidence="3">VOC family protein</fullName>
    </submittedName>
</protein>
<evidence type="ECO:0000256" key="1">
    <source>
        <dbReference type="SAM" id="Phobius"/>
    </source>
</evidence>
<keyword evidence="4" id="KW-1185">Reference proteome</keyword>
<keyword evidence="1" id="KW-1133">Transmembrane helix</keyword>
<accession>A0A5B8ZA51</accession>
<dbReference type="STRING" id="1742359.GCA_001439625_02965"/>
<feature type="domain" description="VOC" evidence="2">
    <location>
        <begin position="44"/>
        <end position="163"/>
    </location>
</feature>
<evidence type="ECO:0000259" key="2">
    <source>
        <dbReference type="PROSITE" id="PS51819"/>
    </source>
</evidence>
<proteinExistence type="predicted"/>
<dbReference type="Pfam" id="PF00903">
    <property type="entry name" value="Glyoxalase"/>
    <property type="match status" value="1"/>
</dbReference>
<name>A0A5B8ZA51_CYTDA</name>
<feature type="transmembrane region" description="Helical" evidence="1">
    <location>
        <begin position="12"/>
        <end position="29"/>
    </location>
</feature>
<dbReference type="EMBL" id="CP042593">
    <property type="protein sequence ID" value="QED49860.1"/>
    <property type="molecule type" value="Genomic_DNA"/>
</dbReference>
<evidence type="ECO:0000313" key="4">
    <source>
        <dbReference type="Proteomes" id="UP000321555"/>
    </source>
</evidence>
<dbReference type="SUPFAM" id="SSF54593">
    <property type="entry name" value="Glyoxalase/Bleomycin resistance protein/Dihydroxybiphenyl dioxygenase"/>
    <property type="match status" value="1"/>
</dbReference>
<dbReference type="AlphaFoldDB" id="A0A5B8ZA51"/>
<dbReference type="Proteomes" id="UP000321555">
    <property type="component" value="Chromosome"/>
</dbReference>
<evidence type="ECO:0000313" key="3">
    <source>
        <dbReference type="EMBL" id="QED49860.1"/>
    </source>
</evidence>
<dbReference type="InterPro" id="IPR037523">
    <property type="entry name" value="VOC_core"/>
</dbReference>
<keyword evidence="1" id="KW-0472">Membrane</keyword>